<dbReference type="InterPro" id="IPR002645">
    <property type="entry name" value="STAS_dom"/>
</dbReference>
<dbReference type="GO" id="GO:0043856">
    <property type="term" value="F:anti-sigma factor antagonist activity"/>
    <property type="evidence" value="ECO:0007669"/>
    <property type="project" value="InterPro"/>
</dbReference>
<dbReference type="AlphaFoldDB" id="A0A3D9I4X1"/>
<comment type="caution">
    <text evidence="4">The sequence shown here is derived from an EMBL/GenBank/DDBJ whole genome shotgun (WGS) entry which is preliminary data.</text>
</comment>
<evidence type="ECO:0000313" key="5">
    <source>
        <dbReference type="Proteomes" id="UP000256869"/>
    </source>
</evidence>
<dbReference type="SUPFAM" id="SSF52091">
    <property type="entry name" value="SpoIIaa-like"/>
    <property type="match status" value="1"/>
</dbReference>
<evidence type="ECO:0000313" key="4">
    <source>
        <dbReference type="EMBL" id="RED56804.1"/>
    </source>
</evidence>
<dbReference type="Proteomes" id="UP000256869">
    <property type="component" value="Unassembled WGS sequence"/>
</dbReference>
<reference evidence="4 5" key="1">
    <citation type="submission" date="2018-07" db="EMBL/GenBank/DDBJ databases">
        <title>Genomic Encyclopedia of Type Strains, Phase III (KMG-III): the genomes of soil and plant-associated and newly described type strains.</title>
        <authorList>
            <person name="Whitman W."/>
        </authorList>
    </citation>
    <scope>NUCLEOTIDE SEQUENCE [LARGE SCALE GENOMIC DNA]</scope>
    <source>
        <strain evidence="4 5">CECT 8236</strain>
    </source>
</reference>
<dbReference type="InterPro" id="IPR036513">
    <property type="entry name" value="STAS_dom_sf"/>
</dbReference>
<sequence length="112" mass="12105">MNIVTTQRDGATVMSIEGRLDGHHAQAAEAAFIALAGEGHTRFVFDFENMQYISSAGLRVVLVAAKKIRSLQGRLICANMSDQVRDVFEMSGFLSILETAASTEEALTLVVS</sequence>
<evidence type="ECO:0000259" key="3">
    <source>
        <dbReference type="PROSITE" id="PS50801"/>
    </source>
</evidence>
<dbReference type="Pfam" id="PF01740">
    <property type="entry name" value="STAS"/>
    <property type="match status" value="1"/>
</dbReference>
<gene>
    <name evidence="4" type="ORF">DFP95_11295</name>
</gene>
<protein>
    <recommendedName>
        <fullName evidence="2">Anti-sigma factor antagonist</fullName>
    </recommendedName>
</protein>
<proteinExistence type="inferred from homology"/>
<dbReference type="EMBL" id="QRDY01000012">
    <property type="protein sequence ID" value="RED56804.1"/>
    <property type="molecule type" value="Genomic_DNA"/>
</dbReference>
<dbReference type="InterPro" id="IPR003658">
    <property type="entry name" value="Anti-sigma_ant"/>
</dbReference>
<feature type="domain" description="STAS" evidence="3">
    <location>
        <begin position="1"/>
        <end position="110"/>
    </location>
</feature>
<name>A0A3D9I4X1_9BACL</name>
<dbReference type="PROSITE" id="PS50801">
    <property type="entry name" value="STAS"/>
    <property type="match status" value="1"/>
</dbReference>
<evidence type="ECO:0000256" key="2">
    <source>
        <dbReference type="RuleBase" id="RU003749"/>
    </source>
</evidence>
<comment type="similarity">
    <text evidence="1 2">Belongs to the anti-sigma-factor antagonist family.</text>
</comment>
<evidence type="ECO:0000256" key="1">
    <source>
        <dbReference type="ARBA" id="ARBA00009013"/>
    </source>
</evidence>
<organism evidence="4 5">
    <name type="scientific">Cohnella lupini</name>
    <dbReference type="NCBI Taxonomy" id="1294267"/>
    <lineage>
        <taxon>Bacteria</taxon>
        <taxon>Bacillati</taxon>
        <taxon>Bacillota</taxon>
        <taxon>Bacilli</taxon>
        <taxon>Bacillales</taxon>
        <taxon>Paenibacillaceae</taxon>
        <taxon>Cohnella</taxon>
    </lineage>
</organism>
<accession>A0A3D9I4X1</accession>
<dbReference type="Gene3D" id="3.30.750.24">
    <property type="entry name" value="STAS domain"/>
    <property type="match status" value="1"/>
</dbReference>
<dbReference type="CDD" id="cd07043">
    <property type="entry name" value="STAS_anti-anti-sigma_factors"/>
    <property type="match status" value="1"/>
</dbReference>
<dbReference type="OrthoDB" id="9794628at2"/>
<dbReference type="PANTHER" id="PTHR33495">
    <property type="entry name" value="ANTI-SIGMA FACTOR ANTAGONIST TM_1081-RELATED-RELATED"/>
    <property type="match status" value="1"/>
</dbReference>
<dbReference type="NCBIfam" id="TIGR00377">
    <property type="entry name" value="ant_ant_sig"/>
    <property type="match status" value="1"/>
</dbReference>
<keyword evidence="5" id="KW-1185">Reference proteome</keyword>
<dbReference type="RefSeq" id="WP_115994301.1">
    <property type="nucleotide sequence ID" value="NZ_QRDY01000012.1"/>
</dbReference>